<dbReference type="Pfam" id="PF00149">
    <property type="entry name" value="Metallophos"/>
    <property type="match status" value="1"/>
</dbReference>
<dbReference type="GO" id="GO:0046872">
    <property type="term" value="F:metal ion binding"/>
    <property type="evidence" value="ECO:0007669"/>
    <property type="project" value="UniProtKB-KW"/>
</dbReference>
<dbReference type="RefSeq" id="WP_183331666.1">
    <property type="nucleotide sequence ID" value="NZ_JACHZF010000013.1"/>
</dbReference>
<evidence type="ECO:0000259" key="5">
    <source>
        <dbReference type="Pfam" id="PF00149"/>
    </source>
</evidence>
<dbReference type="PANTHER" id="PTHR42988:SF2">
    <property type="entry name" value="CYCLIC NUCLEOTIDE PHOSPHODIESTERASE CBUA0032-RELATED"/>
    <property type="match status" value="1"/>
</dbReference>
<name>A0A7W5PAW5_9GAMM</name>
<dbReference type="InterPro" id="IPR026575">
    <property type="entry name" value="GpdQ/CpdA-like"/>
</dbReference>
<protein>
    <submittedName>
        <fullName evidence="6">Icc protein</fullName>
    </submittedName>
</protein>
<dbReference type="AlphaFoldDB" id="A0A7W5PAW5"/>
<evidence type="ECO:0000313" key="7">
    <source>
        <dbReference type="Proteomes" id="UP000553442"/>
    </source>
</evidence>
<reference evidence="6 7" key="1">
    <citation type="submission" date="2020-08" db="EMBL/GenBank/DDBJ databases">
        <title>Genomic Encyclopedia of Archaeal and Bacterial Type Strains, Phase II (KMG-II): from individual species to whole genera.</title>
        <authorList>
            <person name="Goeker M."/>
        </authorList>
    </citation>
    <scope>NUCLEOTIDE SEQUENCE [LARGE SCALE GENOMIC DNA]</scope>
    <source>
        <strain evidence="6 7">5AG</strain>
    </source>
</reference>
<dbReference type="InterPro" id="IPR029052">
    <property type="entry name" value="Metallo-depent_PP-like"/>
</dbReference>
<dbReference type="Proteomes" id="UP000553442">
    <property type="component" value="Unassembled WGS sequence"/>
</dbReference>
<gene>
    <name evidence="6" type="ORF">BDK63_002116</name>
</gene>
<evidence type="ECO:0000313" key="6">
    <source>
        <dbReference type="EMBL" id="MBB3331234.1"/>
    </source>
</evidence>
<keyword evidence="3" id="KW-0408">Iron</keyword>
<dbReference type="GO" id="GO:0004112">
    <property type="term" value="F:cyclic-nucleotide phosphodiesterase activity"/>
    <property type="evidence" value="ECO:0007669"/>
    <property type="project" value="InterPro"/>
</dbReference>
<keyword evidence="1" id="KW-0479">Metal-binding</keyword>
<dbReference type="CDD" id="cd07402">
    <property type="entry name" value="MPP_GpdQ"/>
    <property type="match status" value="1"/>
</dbReference>
<feature type="domain" description="Calcineurin-like phosphoesterase" evidence="5">
    <location>
        <begin position="3"/>
        <end position="184"/>
    </location>
</feature>
<evidence type="ECO:0000256" key="1">
    <source>
        <dbReference type="ARBA" id="ARBA00022723"/>
    </source>
</evidence>
<dbReference type="InterPro" id="IPR050884">
    <property type="entry name" value="CNP_phosphodiesterase-III"/>
</dbReference>
<dbReference type="PANTHER" id="PTHR42988">
    <property type="entry name" value="PHOSPHOHYDROLASE"/>
    <property type="match status" value="1"/>
</dbReference>
<dbReference type="EMBL" id="JACHZF010000013">
    <property type="protein sequence ID" value="MBB3331234.1"/>
    <property type="molecule type" value="Genomic_DNA"/>
</dbReference>
<organism evidence="6 7">
    <name type="scientific">Halomonas campaniensis</name>
    <dbReference type="NCBI Taxonomy" id="213554"/>
    <lineage>
        <taxon>Bacteria</taxon>
        <taxon>Pseudomonadati</taxon>
        <taxon>Pseudomonadota</taxon>
        <taxon>Gammaproteobacteria</taxon>
        <taxon>Oceanospirillales</taxon>
        <taxon>Halomonadaceae</taxon>
        <taxon>Halomonas</taxon>
    </lineage>
</organism>
<comment type="caution">
    <text evidence="6">The sequence shown here is derived from an EMBL/GenBank/DDBJ whole genome shotgun (WGS) entry which is preliminary data.</text>
</comment>
<evidence type="ECO:0000256" key="2">
    <source>
        <dbReference type="ARBA" id="ARBA00022801"/>
    </source>
</evidence>
<proteinExistence type="inferred from homology"/>
<accession>A0A7W5PAW5</accession>
<dbReference type="Gene3D" id="3.60.21.10">
    <property type="match status" value="1"/>
</dbReference>
<dbReference type="SUPFAM" id="SSF56300">
    <property type="entry name" value="Metallo-dependent phosphatases"/>
    <property type="match status" value="1"/>
</dbReference>
<sequence length="245" mass="27022">MSRLVQISDCHLHADPDARARAGFPLRQLEAVVEAVNRERPDMVLVTGDISNDETAGSYQLAVATLGRLAAPWFWLAGNHDDPALMAESRELLDELDLDAWRILMLDTRVSGQPHGALGPEGLASLAERLEEDDRPTLLVMHHPPLSVGSAWIDALGLEDREAFWQTLAAFGQVRAILCGHVHQAFASHQRLEAGEVAVYACPSTTDQFLPGAETFAIDEASRPGYRVIDLRDDDLETWVERVDL</sequence>
<evidence type="ECO:0000256" key="3">
    <source>
        <dbReference type="ARBA" id="ARBA00023004"/>
    </source>
</evidence>
<keyword evidence="7" id="KW-1185">Reference proteome</keyword>
<dbReference type="InterPro" id="IPR004843">
    <property type="entry name" value="Calcineurin-like_PHP"/>
</dbReference>
<evidence type="ECO:0000256" key="4">
    <source>
        <dbReference type="ARBA" id="ARBA00025742"/>
    </source>
</evidence>
<comment type="similarity">
    <text evidence="4">Belongs to the cyclic nucleotide phosphodiesterase class-III family.</text>
</comment>
<keyword evidence="2" id="KW-0378">Hydrolase</keyword>